<accession>A0A1E1EYB2</accession>
<feature type="compositionally biased region" description="Low complexity" evidence="1">
    <location>
        <begin position="123"/>
        <end position="141"/>
    </location>
</feature>
<dbReference type="KEGG" id="sclo:SCLO_1001520"/>
<protein>
    <recommendedName>
        <fullName evidence="4">Phasin domain-containing protein</fullName>
    </recommendedName>
</protein>
<dbReference type="EMBL" id="AP017655">
    <property type="protein sequence ID" value="BAV63192.1"/>
    <property type="molecule type" value="Genomic_DNA"/>
</dbReference>
<dbReference type="RefSeq" id="WP_066516480.1">
    <property type="nucleotide sequence ID" value="NZ_AP017655.1"/>
</dbReference>
<proteinExistence type="predicted"/>
<name>A0A1E1EYB2_9SPHN</name>
<evidence type="ECO:0008006" key="4">
    <source>
        <dbReference type="Google" id="ProtNLM"/>
    </source>
</evidence>
<keyword evidence="3" id="KW-1185">Reference proteome</keyword>
<evidence type="ECO:0000313" key="3">
    <source>
        <dbReference type="Proteomes" id="UP000218272"/>
    </source>
</evidence>
<dbReference type="OrthoDB" id="7562263at2"/>
<evidence type="ECO:0000256" key="1">
    <source>
        <dbReference type="SAM" id="MobiDB-lite"/>
    </source>
</evidence>
<organism evidence="2 3">
    <name type="scientific">Sphingobium cloacae</name>
    <dbReference type="NCBI Taxonomy" id="120107"/>
    <lineage>
        <taxon>Bacteria</taxon>
        <taxon>Pseudomonadati</taxon>
        <taxon>Pseudomonadota</taxon>
        <taxon>Alphaproteobacteria</taxon>
        <taxon>Sphingomonadales</taxon>
        <taxon>Sphingomonadaceae</taxon>
        <taxon>Sphingobium</taxon>
    </lineage>
</organism>
<dbReference type="Proteomes" id="UP000218272">
    <property type="component" value="Chromosome SCLO_1"/>
</dbReference>
<dbReference type="AlphaFoldDB" id="A0A1E1EYB2"/>
<sequence length="147" mass="15454">MSYPFDQFAAVAGANRQLALKCAEIMREAGQRQAAIASRTFELLSAQSAEKAGAVPLPNIAGFSEMWQEISRNGQACAQDMKGALDDWRAGVGDSLSPGQVQEQAAHVLQLWTSFFTPSQAGDAAAAKAPVTAPAKTGTAKPETDKT</sequence>
<gene>
    <name evidence="2" type="ORF">SCLO_1001520</name>
</gene>
<feature type="region of interest" description="Disordered" evidence="1">
    <location>
        <begin position="123"/>
        <end position="147"/>
    </location>
</feature>
<reference evidence="2 3" key="1">
    <citation type="submission" date="2016-10" db="EMBL/GenBank/DDBJ databases">
        <title>Complete Genome Sequence of the Nonylphenol-Degrading Bacterium Sphingobium cloacae JCM 10874T.</title>
        <authorList>
            <person name="Ootsuka M."/>
            <person name="Nishizawa T."/>
            <person name="Ohta H."/>
        </authorList>
    </citation>
    <scope>NUCLEOTIDE SEQUENCE [LARGE SCALE GENOMIC DNA]</scope>
    <source>
        <strain evidence="2 3">JCM 10874</strain>
    </source>
</reference>
<evidence type="ECO:0000313" key="2">
    <source>
        <dbReference type="EMBL" id="BAV63192.1"/>
    </source>
</evidence>